<dbReference type="Gene3D" id="3.40.50.2300">
    <property type="match status" value="1"/>
</dbReference>
<dbReference type="GO" id="GO:0000160">
    <property type="term" value="P:phosphorelay signal transduction system"/>
    <property type="evidence" value="ECO:0007669"/>
    <property type="project" value="InterPro"/>
</dbReference>
<dbReference type="EMBL" id="JAZDWU010000012">
    <property type="protein sequence ID" value="KAK9984151.1"/>
    <property type="molecule type" value="Genomic_DNA"/>
</dbReference>
<evidence type="ECO:0000259" key="2">
    <source>
        <dbReference type="PROSITE" id="PS50110"/>
    </source>
</evidence>
<sequence length="138" mass="15403">MSGKEASSSRSVEIIEAKRSFSVLIVDDDCLIRRIHRALLSKFTKEIQEVENGQQAVDLHRSGAASFDIILMDQDMPIMNGLEATKELRAMGVNNMIIGVTARDSNKDDLIAAGQNQCYEKPLNIEMVKTILKDCNLY</sequence>
<dbReference type="PANTHER" id="PTHR43228">
    <property type="entry name" value="TWO-COMPONENT RESPONSE REGULATOR"/>
    <property type="match status" value="1"/>
</dbReference>
<proteinExistence type="predicted"/>
<comment type="caution">
    <text evidence="3">The sequence shown here is derived from an EMBL/GenBank/DDBJ whole genome shotgun (WGS) entry which is preliminary data.</text>
</comment>
<evidence type="ECO:0000313" key="4">
    <source>
        <dbReference type="Proteomes" id="UP001459277"/>
    </source>
</evidence>
<protein>
    <recommendedName>
        <fullName evidence="2">Response regulatory domain-containing protein</fullName>
    </recommendedName>
</protein>
<dbReference type="InterPro" id="IPR052048">
    <property type="entry name" value="ST_Response_Regulator"/>
</dbReference>
<dbReference type="Proteomes" id="UP001459277">
    <property type="component" value="Unassembled WGS sequence"/>
</dbReference>
<keyword evidence="4" id="KW-1185">Reference proteome</keyword>
<dbReference type="SMART" id="SM00448">
    <property type="entry name" value="REC"/>
    <property type="match status" value="1"/>
</dbReference>
<keyword evidence="1" id="KW-0597">Phosphoprotein</keyword>
<dbReference type="InterPro" id="IPR011006">
    <property type="entry name" value="CheY-like_superfamily"/>
</dbReference>
<dbReference type="PROSITE" id="PS50110">
    <property type="entry name" value="RESPONSE_REGULATORY"/>
    <property type="match status" value="1"/>
</dbReference>
<feature type="domain" description="Response regulatory" evidence="2">
    <location>
        <begin position="22"/>
        <end position="136"/>
    </location>
</feature>
<dbReference type="SUPFAM" id="SSF52172">
    <property type="entry name" value="CheY-like"/>
    <property type="match status" value="1"/>
</dbReference>
<reference evidence="3 4" key="1">
    <citation type="submission" date="2024-01" db="EMBL/GenBank/DDBJ databases">
        <title>A telomere-to-telomere, gap-free genome of sweet tea (Lithocarpus litseifolius).</title>
        <authorList>
            <person name="Zhou J."/>
        </authorList>
    </citation>
    <scope>NUCLEOTIDE SEQUENCE [LARGE SCALE GENOMIC DNA]</scope>
    <source>
        <strain evidence="3">Zhou-2022a</strain>
        <tissue evidence="3">Leaf</tissue>
    </source>
</reference>
<evidence type="ECO:0000256" key="1">
    <source>
        <dbReference type="PROSITE-ProRule" id="PRU00169"/>
    </source>
</evidence>
<evidence type="ECO:0000313" key="3">
    <source>
        <dbReference type="EMBL" id="KAK9984151.1"/>
    </source>
</evidence>
<organism evidence="3 4">
    <name type="scientific">Lithocarpus litseifolius</name>
    <dbReference type="NCBI Taxonomy" id="425828"/>
    <lineage>
        <taxon>Eukaryota</taxon>
        <taxon>Viridiplantae</taxon>
        <taxon>Streptophyta</taxon>
        <taxon>Embryophyta</taxon>
        <taxon>Tracheophyta</taxon>
        <taxon>Spermatophyta</taxon>
        <taxon>Magnoliopsida</taxon>
        <taxon>eudicotyledons</taxon>
        <taxon>Gunneridae</taxon>
        <taxon>Pentapetalae</taxon>
        <taxon>rosids</taxon>
        <taxon>fabids</taxon>
        <taxon>Fagales</taxon>
        <taxon>Fagaceae</taxon>
        <taxon>Lithocarpus</taxon>
    </lineage>
</organism>
<dbReference type="CDD" id="cd17546">
    <property type="entry name" value="REC_hyHK_CKI1_RcsC-like"/>
    <property type="match status" value="1"/>
</dbReference>
<name>A0AAW2BDN5_9ROSI</name>
<dbReference type="Pfam" id="PF00072">
    <property type="entry name" value="Response_reg"/>
    <property type="match status" value="1"/>
</dbReference>
<gene>
    <name evidence="3" type="ORF">SO802_033676</name>
</gene>
<accession>A0AAW2BDN5</accession>
<dbReference type="AlphaFoldDB" id="A0AAW2BDN5"/>
<feature type="modified residue" description="4-aspartylphosphate" evidence="1">
    <location>
        <position position="73"/>
    </location>
</feature>
<dbReference type="InterPro" id="IPR001789">
    <property type="entry name" value="Sig_transdc_resp-reg_receiver"/>
</dbReference>
<dbReference type="PANTHER" id="PTHR43228:SF1">
    <property type="entry name" value="TWO-COMPONENT RESPONSE REGULATOR ARR22"/>
    <property type="match status" value="1"/>
</dbReference>